<dbReference type="Pfam" id="PF07727">
    <property type="entry name" value="RVT_2"/>
    <property type="match status" value="1"/>
</dbReference>
<evidence type="ECO:0000256" key="18">
    <source>
        <dbReference type="ARBA" id="ARBA00023268"/>
    </source>
</evidence>
<evidence type="ECO:0000256" key="11">
    <source>
        <dbReference type="ARBA" id="ARBA00022842"/>
    </source>
</evidence>
<dbReference type="Gene3D" id="3.30.420.10">
    <property type="entry name" value="Ribonuclease H-like superfamily/Ribonuclease H"/>
    <property type="match status" value="1"/>
</dbReference>
<name>A0A9W7DJY4_AMBMO</name>
<evidence type="ECO:0000256" key="15">
    <source>
        <dbReference type="ARBA" id="ARBA00022932"/>
    </source>
</evidence>
<dbReference type="PANTHER" id="PTHR42648">
    <property type="entry name" value="TRANSPOSASE, PUTATIVE-RELATED"/>
    <property type="match status" value="1"/>
</dbReference>
<keyword evidence="15" id="KW-0239">DNA-directed DNA polymerase</keyword>
<reference evidence="24" key="1">
    <citation type="submission" date="2023-04" db="EMBL/GenBank/DDBJ databases">
        <title>Ambrosiozyma monospora NBRC 1965.</title>
        <authorList>
            <person name="Ichikawa N."/>
            <person name="Sato H."/>
            <person name="Tonouchi N."/>
        </authorList>
    </citation>
    <scope>NUCLEOTIDE SEQUENCE</scope>
    <source>
        <strain evidence="24">NBRC 1965</strain>
    </source>
</reference>
<dbReference type="AlphaFoldDB" id="A0A9W7DJY4"/>
<dbReference type="InterPro" id="IPR013103">
    <property type="entry name" value="RVT_2"/>
</dbReference>
<keyword evidence="13" id="KW-0229">DNA integration</keyword>
<comment type="function">
    <text evidence="20">Integrase (IN) targets the VLP to the nucleus, where a subparticle preintegration complex (PIC) containing at least integrase and the newly synthesized dsDNA copy of the retrotransposon must transit the nuclear membrane. Once in the nucleus, integrase performs the integration of the dsDNA into the host genome.</text>
</comment>
<keyword evidence="17" id="KW-0233">DNA recombination</keyword>
<evidence type="ECO:0000256" key="19">
    <source>
        <dbReference type="ARBA" id="ARBA00025590"/>
    </source>
</evidence>
<dbReference type="GO" id="GO:0004523">
    <property type="term" value="F:RNA-DNA hybrid ribonuclease activity"/>
    <property type="evidence" value="ECO:0007669"/>
    <property type="project" value="UniProtKB-EC"/>
</dbReference>
<evidence type="ECO:0000256" key="20">
    <source>
        <dbReference type="ARBA" id="ARBA00025615"/>
    </source>
</evidence>
<organism evidence="24 25">
    <name type="scientific">Ambrosiozyma monospora</name>
    <name type="common">Yeast</name>
    <name type="synonym">Endomycopsis monosporus</name>
    <dbReference type="NCBI Taxonomy" id="43982"/>
    <lineage>
        <taxon>Eukaryota</taxon>
        <taxon>Fungi</taxon>
        <taxon>Dikarya</taxon>
        <taxon>Ascomycota</taxon>
        <taxon>Saccharomycotina</taxon>
        <taxon>Pichiomycetes</taxon>
        <taxon>Pichiales</taxon>
        <taxon>Pichiaceae</taxon>
        <taxon>Ambrosiozyma</taxon>
    </lineage>
</organism>
<evidence type="ECO:0000256" key="4">
    <source>
        <dbReference type="ARBA" id="ARBA00022578"/>
    </source>
</evidence>
<evidence type="ECO:0000256" key="1">
    <source>
        <dbReference type="ARBA" id="ARBA00000077"/>
    </source>
</evidence>
<keyword evidence="7" id="KW-0540">Nuclease</keyword>
<dbReference type="GO" id="GO:0005634">
    <property type="term" value="C:nucleus"/>
    <property type="evidence" value="ECO:0007669"/>
    <property type="project" value="UniProtKB-ARBA"/>
</dbReference>
<keyword evidence="18" id="KW-0511">Multifunctional enzyme</keyword>
<keyword evidence="9" id="KW-0255">Endonuclease</keyword>
<evidence type="ECO:0000256" key="12">
    <source>
        <dbReference type="ARBA" id="ARBA00022884"/>
    </source>
</evidence>
<keyword evidence="16" id="KW-0238">DNA-binding</keyword>
<evidence type="ECO:0000256" key="17">
    <source>
        <dbReference type="ARBA" id="ARBA00023172"/>
    </source>
</evidence>
<comment type="caution">
    <text evidence="24">The sequence shown here is derived from an EMBL/GenBank/DDBJ whole genome shotgun (WGS) entry which is preliminary data.</text>
</comment>
<evidence type="ECO:0000256" key="10">
    <source>
        <dbReference type="ARBA" id="ARBA00022801"/>
    </source>
</evidence>
<dbReference type="InterPro" id="IPR036397">
    <property type="entry name" value="RNaseH_sf"/>
</dbReference>
<evidence type="ECO:0000256" key="21">
    <source>
        <dbReference type="ARBA" id="ARBA00048173"/>
    </source>
</evidence>
<evidence type="ECO:0000313" key="24">
    <source>
        <dbReference type="EMBL" id="GMG54941.1"/>
    </source>
</evidence>
<dbReference type="GO" id="GO:0003677">
    <property type="term" value="F:DNA binding"/>
    <property type="evidence" value="ECO:0007669"/>
    <property type="project" value="UniProtKB-KW"/>
</dbReference>
<keyword evidence="6" id="KW-0548">Nucleotidyltransferase</keyword>
<dbReference type="PANTHER" id="PTHR42648:SF11">
    <property type="entry name" value="TRANSPOSON TY4-P GAG-POL POLYPROTEIN"/>
    <property type="match status" value="1"/>
</dbReference>
<dbReference type="PROSITE" id="PS50994">
    <property type="entry name" value="INTEGRASE"/>
    <property type="match status" value="1"/>
</dbReference>
<keyword evidence="11" id="KW-0460">Magnesium</keyword>
<keyword evidence="25" id="KW-1185">Reference proteome</keyword>
<comment type="catalytic activity">
    <reaction evidence="1">
        <text>Endonucleolytic cleavage to 5'-phosphomonoester.</text>
        <dbReference type="EC" id="3.1.26.4"/>
    </reaction>
</comment>
<evidence type="ECO:0000256" key="16">
    <source>
        <dbReference type="ARBA" id="ARBA00023125"/>
    </source>
</evidence>
<keyword evidence="8" id="KW-0479">Metal-binding</keyword>
<dbReference type="GO" id="GO:0003964">
    <property type="term" value="F:RNA-directed DNA polymerase activity"/>
    <property type="evidence" value="ECO:0007669"/>
    <property type="project" value="UniProtKB-KW"/>
</dbReference>
<keyword evidence="4" id="KW-0815">Transposition</keyword>
<evidence type="ECO:0000256" key="9">
    <source>
        <dbReference type="ARBA" id="ARBA00022759"/>
    </source>
</evidence>
<evidence type="ECO:0000256" key="7">
    <source>
        <dbReference type="ARBA" id="ARBA00022722"/>
    </source>
</evidence>
<evidence type="ECO:0000256" key="13">
    <source>
        <dbReference type="ARBA" id="ARBA00022908"/>
    </source>
</evidence>
<dbReference type="InterPro" id="IPR012337">
    <property type="entry name" value="RNaseH-like_sf"/>
</dbReference>
<gene>
    <name evidence="24" type="ORF">Amon01_000749600</name>
</gene>
<keyword evidence="10" id="KW-0378">Hydrolase</keyword>
<evidence type="ECO:0000256" key="22">
    <source>
        <dbReference type="ARBA" id="ARBA00049244"/>
    </source>
</evidence>
<evidence type="ECO:0000256" key="2">
    <source>
        <dbReference type="ARBA" id="ARBA00004496"/>
    </source>
</evidence>
<dbReference type="OrthoDB" id="411615at2759"/>
<dbReference type="EMBL" id="BSXU01005606">
    <property type="protein sequence ID" value="GMG54941.1"/>
    <property type="molecule type" value="Genomic_DNA"/>
</dbReference>
<dbReference type="GO" id="GO:0046872">
    <property type="term" value="F:metal ion binding"/>
    <property type="evidence" value="ECO:0007669"/>
    <property type="project" value="UniProtKB-KW"/>
</dbReference>
<keyword evidence="5" id="KW-0808">Transferase</keyword>
<evidence type="ECO:0000256" key="8">
    <source>
        <dbReference type="ARBA" id="ARBA00022723"/>
    </source>
</evidence>
<evidence type="ECO:0000256" key="5">
    <source>
        <dbReference type="ARBA" id="ARBA00022679"/>
    </source>
</evidence>
<dbReference type="InterPro" id="IPR039537">
    <property type="entry name" value="Retrotran_Ty1/copia-like"/>
</dbReference>
<feature type="domain" description="Integrase catalytic" evidence="23">
    <location>
        <begin position="103"/>
        <end position="264"/>
    </location>
</feature>
<protein>
    <submittedName>
        <fullName evidence="24">Unnamed protein product</fullName>
    </submittedName>
</protein>
<evidence type="ECO:0000256" key="14">
    <source>
        <dbReference type="ARBA" id="ARBA00022918"/>
    </source>
</evidence>
<dbReference type="InterPro" id="IPR001584">
    <property type="entry name" value="Integrase_cat-core"/>
</dbReference>
<evidence type="ECO:0000256" key="6">
    <source>
        <dbReference type="ARBA" id="ARBA00022695"/>
    </source>
</evidence>
<dbReference type="GO" id="GO:0032196">
    <property type="term" value="P:transposition"/>
    <property type="evidence" value="ECO:0007669"/>
    <property type="project" value="UniProtKB-KW"/>
</dbReference>
<evidence type="ECO:0000256" key="3">
    <source>
        <dbReference type="ARBA" id="ARBA00022490"/>
    </source>
</evidence>
<dbReference type="GO" id="GO:0015074">
    <property type="term" value="P:DNA integration"/>
    <property type="evidence" value="ECO:0007669"/>
    <property type="project" value="UniProtKB-KW"/>
</dbReference>
<dbReference type="GO" id="GO:0003723">
    <property type="term" value="F:RNA binding"/>
    <property type="evidence" value="ECO:0007669"/>
    <property type="project" value="UniProtKB-KW"/>
</dbReference>
<dbReference type="GO" id="GO:0006310">
    <property type="term" value="P:DNA recombination"/>
    <property type="evidence" value="ECO:0007669"/>
    <property type="project" value="UniProtKB-KW"/>
</dbReference>
<evidence type="ECO:0000259" key="23">
    <source>
        <dbReference type="PROSITE" id="PS50994"/>
    </source>
</evidence>
<comment type="subcellular location">
    <subcellularLocation>
        <location evidence="2">Cytoplasm</location>
    </subcellularLocation>
</comment>
<sequence length="653" mass="73990">MREPPDPMKPAEPIAPRDHRMDAPLPLTYQSITPQIDFLSEYSESAALRYHNHTGHPSLDTIRKTKLFKLSATDIKLINSCPTCAYIKIKKKNRNHKDKPEVRTQRPLQVVHLDITGAFKDDNNTKWYTIIIVDDYTRYTKTVTVTKKAMVADEIKKVLTEWSLLLDSPVGCLKLDNGDEFNKLSEDYRFAEHPDYTPEHNAIAERQVGLIKQITTTILHPFKDNKYVVDMLYPYAARYAAELRNRWYHSTIDGIPAYRFHGKLPQEHTSLPYFGSDVWVMYKKKKIPAVYIGYNSEFSTYHCLTLSHPCEEIVVNSLSESYTFHGVYFLLNILISLSSLTTYMRLLPFQRELAPVSKRTTPGPLLGVRSGTKLPSQALPGIVCVVNPIKIMPTYSCSSTTSPQLKDIALPVMSTSFRLHQYNTPILPTTESNQDKSSVSIVNIGAATAESTSPSLSKIHSSTPPPLYAAPKSYKQAIKSVSFTKAIDTEISQFLKHKVFTSISANEYQKLKVLVGFQVLHGIWLFSIKYDEYLSEHLSKARLVVLGNQERNPNVATASPSLTPYCFRIITKLAVNNGWEIRSADIKTVFLNSEVNRLIYLGVPEGFENIFPGAKVLKANKTIYGAVDSPLRFFFLQFIRRYSNLSVQILTLN</sequence>
<keyword evidence="12" id="KW-0694">RNA-binding</keyword>
<comment type="catalytic activity">
    <reaction evidence="21">
        <text>DNA(n) + a 2'-deoxyribonucleoside 5'-triphosphate = DNA(n+1) + diphosphate</text>
        <dbReference type="Rhea" id="RHEA:22508"/>
        <dbReference type="Rhea" id="RHEA-COMP:17339"/>
        <dbReference type="Rhea" id="RHEA-COMP:17340"/>
        <dbReference type="ChEBI" id="CHEBI:33019"/>
        <dbReference type="ChEBI" id="CHEBI:61560"/>
        <dbReference type="ChEBI" id="CHEBI:173112"/>
        <dbReference type="EC" id="2.7.7.49"/>
    </reaction>
</comment>
<dbReference type="Proteomes" id="UP001165063">
    <property type="component" value="Unassembled WGS sequence"/>
</dbReference>
<comment type="catalytic activity">
    <reaction evidence="22">
        <text>DNA(n) + a 2'-deoxyribonucleoside 5'-triphosphate = DNA(n+1) + diphosphate</text>
        <dbReference type="Rhea" id="RHEA:22508"/>
        <dbReference type="Rhea" id="RHEA-COMP:17339"/>
        <dbReference type="Rhea" id="RHEA-COMP:17340"/>
        <dbReference type="ChEBI" id="CHEBI:33019"/>
        <dbReference type="ChEBI" id="CHEBI:61560"/>
        <dbReference type="ChEBI" id="CHEBI:173112"/>
        <dbReference type="EC" id="2.7.7.7"/>
    </reaction>
</comment>
<keyword evidence="14" id="KW-0695">RNA-directed DNA polymerase</keyword>
<accession>A0A9W7DJY4</accession>
<dbReference type="GO" id="GO:0003887">
    <property type="term" value="F:DNA-directed DNA polymerase activity"/>
    <property type="evidence" value="ECO:0007669"/>
    <property type="project" value="UniProtKB-KW"/>
</dbReference>
<keyword evidence="3" id="KW-0963">Cytoplasm</keyword>
<comment type="function">
    <text evidence="19">Reverse transcriptase/ribonuclease H (RT) is a multifunctional enzyme that catalyzes the conversion of the retro-elements RNA genome into dsDNA within the VLP. The enzyme displays a DNA polymerase activity that can copy either DNA or RNA templates, and a ribonuclease H (RNase H) activity that cleaves the RNA strand of RNA-DNA heteroduplexes during plus-strand synthesis and hydrolyzes RNA primers. The conversion leads to a linear dsDNA copy of the retrotransposon that includes long terminal repeats (LTRs) at both ends.</text>
</comment>
<proteinExistence type="predicted"/>
<dbReference type="SUPFAM" id="SSF53098">
    <property type="entry name" value="Ribonuclease H-like"/>
    <property type="match status" value="1"/>
</dbReference>
<dbReference type="GO" id="GO:0005737">
    <property type="term" value="C:cytoplasm"/>
    <property type="evidence" value="ECO:0007669"/>
    <property type="project" value="UniProtKB-SubCell"/>
</dbReference>
<evidence type="ECO:0000313" key="25">
    <source>
        <dbReference type="Proteomes" id="UP001165063"/>
    </source>
</evidence>